<feature type="domain" description="NAD(P)-binding" evidence="1">
    <location>
        <begin position="8"/>
        <end position="204"/>
    </location>
</feature>
<dbReference type="InterPro" id="IPR016040">
    <property type="entry name" value="NAD(P)-bd_dom"/>
</dbReference>
<dbReference type="InterPro" id="IPR051606">
    <property type="entry name" value="Polyketide_Oxido-like"/>
</dbReference>
<dbReference type="EMBL" id="RJJR01000005">
    <property type="protein sequence ID" value="RNI37320.1"/>
    <property type="molecule type" value="Genomic_DNA"/>
</dbReference>
<accession>A0A3M9NHS9</accession>
<dbReference type="PANTHER" id="PTHR43355">
    <property type="entry name" value="FLAVIN REDUCTASE (NADPH)"/>
    <property type="match status" value="1"/>
</dbReference>
<organism evidence="2 3">
    <name type="scientific">Hanamia caeni</name>
    <dbReference type="NCBI Taxonomy" id="2294116"/>
    <lineage>
        <taxon>Bacteria</taxon>
        <taxon>Pseudomonadati</taxon>
        <taxon>Bacteroidota</taxon>
        <taxon>Chitinophagia</taxon>
        <taxon>Chitinophagales</taxon>
        <taxon>Chitinophagaceae</taxon>
        <taxon>Hanamia</taxon>
    </lineage>
</organism>
<dbReference type="Gene3D" id="3.40.50.720">
    <property type="entry name" value="NAD(P)-binding Rossmann-like Domain"/>
    <property type="match status" value="1"/>
</dbReference>
<reference evidence="2 3" key="1">
    <citation type="submission" date="2018-11" db="EMBL/GenBank/DDBJ databases">
        <title>Draft genome sequence of Ferruginibacter sp. BO-59.</title>
        <authorList>
            <person name="Im W.T."/>
        </authorList>
    </citation>
    <scope>NUCLEOTIDE SEQUENCE [LARGE SCALE GENOMIC DNA]</scope>
    <source>
        <strain evidence="2 3">BO-59</strain>
    </source>
</reference>
<proteinExistence type="predicted"/>
<evidence type="ECO:0000313" key="2">
    <source>
        <dbReference type="EMBL" id="RNI37320.1"/>
    </source>
</evidence>
<evidence type="ECO:0000259" key="1">
    <source>
        <dbReference type="Pfam" id="PF13460"/>
    </source>
</evidence>
<dbReference type="PANTHER" id="PTHR43355:SF2">
    <property type="entry name" value="FLAVIN REDUCTASE (NADPH)"/>
    <property type="match status" value="1"/>
</dbReference>
<dbReference type="InterPro" id="IPR036291">
    <property type="entry name" value="NAD(P)-bd_dom_sf"/>
</dbReference>
<dbReference type="CDD" id="cd05244">
    <property type="entry name" value="BVR-B_like_SDR_a"/>
    <property type="match status" value="1"/>
</dbReference>
<dbReference type="SUPFAM" id="SSF51735">
    <property type="entry name" value="NAD(P)-binding Rossmann-fold domains"/>
    <property type="match status" value="1"/>
</dbReference>
<dbReference type="AlphaFoldDB" id="A0A3M9NHS9"/>
<gene>
    <name evidence="2" type="ORF">EFY79_07935</name>
</gene>
<protein>
    <submittedName>
        <fullName evidence="2">NAD(P)-dependent oxidoreductase</fullName>
    </submittedName>
</protein>
<dbReference type="Proteomes" id="UP000267223">
    <property type="component" value="Unassembled WGS sequence"/>
</dbReference>
<dbReference type="OrthoDB" id="9785372at2"/>
<name>A0A3M9NHS9_9BACT</name>
<dbReference type="GO" id="GO:0016646">
    <property type="term" value="F:oxidoreductase activity, acting on the CH-NH group of donors, NAD or NADP as acceptor"/>
    <property type="evidence" value="ECO:0007669"/>
    <property type="project" value="TreeGrafter"/>
</dbReference>
<sequence length="217" mass="23842">MMKIALIGASGFVGTSILNEALERGHEVKSIVRHTNKLKEQNNLKIVEADVMNTELLATTLSGSDIVISAYNAGWTNPNLYKEFLKGSVSIQEAVSKSGVKRLIVVGGAGSLFIAPGVQLVDTTDFPDTFRAGAAAARDYLNILKKENDLEWTFISPAIEMNPLSLHERTGTYRTGRDAPVFDENHRSKISVEDLAVAIIDEVENPRHIRVRFTVAY</sequence>
<evidence type="ECO:0000313" key="3">
    <source>
        <dbReference type="Proteomes" id="UP000267223"/>
    </source>
</evidence>
<keyword evidence="3" id="KW-1185">Reference proteome</keyword>
<comment type="caution">
    <text evidence="2">The sequence shown here is derived from an EMBL/GenBank/DDBJ whole genome shotgun (WGS) entry which is preliminary data.</text>
</comment>
<dbReference type="Pfam" id="PF13460">
    <property type="entry name" value="NAD_binding_10"/>
    <property type="match status" value="1"/>
</dbReference>